<keyword evidence="2" id="KW-1185">Reference proteome</keyword>
<sequence length="235" mass="26375">MDASLLKRSNAYGRPAVLQNDQVGSGCHPKTECNRKAACKDALSLYVQGNLYVDMPILHCLSELWKKPFQSFLVLARFYLAAVVFLDQLITLPRCIAPRNLTLLIQFSITRLSFSQYSTILGFVYGAPLKLAQTIYTTCLWQAVIVDRVSLGTLSFPGSMTFREEDIYAYFMMGFFCSCFTVSRSRGSLFVWSAFEPTGLRPCYHICEVIKDSSLVVIAPEGRPILTSHLQCTGF</sequence>
<name>A0A067T7N4_GALM3</name>
<dbReference type="AlphaFoldDB" id="A0A067T7N4"/>
<dbReference type="HOGENOM" id="CLU_1180304_0_0_1"/>
<protein>
    <submittedName>
        <fullName evidence="1">Uncharacterized protein</fullName>
    </submittedName>
</protein>
<evidence type="ECO:0000313" key="1">
    <source>
        <dbReference type="EMBL" id="KDR79151.1"/>
    </source>
</evidence>
<proteinExistence type="predicted"/>
<dbReference type="EMBL" id="KL142373">
    <property type="protein sequence ID" value="KDR79151.1"/>
    <property type="molecule type" value="Genomic_DNA"/>
</dbReference>
<organism evidence="1 2">
    <name type="scientific">Galerina marginata (strain CBS 339.88)</name>
    <dbReference type="NCBI Taxonomy" id="685588"/>
    <lineage>
        <taxon>Eukaryota</taxon>
        <taxon>Fungi</taxon>
        <taxon>Dikarya</taxon>
        <taxon>Basidiomycota</taxon>
        <taxon>Agaricomycotina</taxon>
        <taxon>Agaricomycetes</taxon>
        <taxon>Agaricomycetidae</taxon>
        <taxon>Agaricales</taxon>
        <taxon>Agaricineae</taxon>
        <taxon>Strophariaceae</taxon>
        <taxon>Galerina</taxon>
    </lineage>
</organism>
<accession>A0A067T7N4</accession>
<reference evidence="2" key="1">
    <citation type="journal article" date="2014" name="Proc. Natl. Acad. Sci. U.S.A.">
        <title>Extensive sampling of basidiomycete genomes demonstrates inadequacy of the white-rot/brown-rot paradigm for wood decay fungi.</title>
        <authorList>
            <person name="Riley R."/>
            <person name="Salamov A.A."/>
            <person name="Brown D.W."/>
            <person name="Nagy L.G."/>
            <person name="Floudas D."/>
            <person name="Held B.W."/>
            <person name="Levasseur A."/>
            <person name="Lombard V."/>
            <person name="Morin E."/>
            <person name="Otillar R."/>
            <person name="Lindquist E.A."/>
            <person name="Sun H."/>
            <person name="LaButti K.M."/>
            <person name="Schmutz J."/>
            <person name="Jabbour D."/>
            <person name="Luo H."/>
            <person name="Baker S.E."/>
            <person name="Pisabarro A.G."/>
            <person name="Walton J.D."/>
            <person name="Blanchette R.A."/>
            <person name="Henrissat B."/>
            <person name="Martin F."/>
            <person name="Cullen D."/>
            <person name="Hibbett D.S."/>
            <person name="Grigoriev I.V."/>
        </authorList>
    </citation>
    <scope>NUCLEOTIDE SEQUENCE [LARGE SCALE GENOMIC DNA]</scope>
    <source>
        <strain evidence="2">CBS 339.88</strain>
    </source>
</reference>
<dbReference type="Proteomes" id="UP000027222">
    <property type="component" value="Unassembled WGS sequence"/>
</dbReference>
<evidence type="ECO:0000313" key="2">
    <source>
        <dbReference type="Proteomes" id="UP000027222"/>
    </source>
</evidence>
<gene>
    <name evidence="1" type="ORF">GALMADRAFT_1224937</name>
</gene>